<dbReference type="EMBL" id="JAFHKP010000027">
    <property type="protein sequence ID" value="KAG5475930.1"/>
    <property type="molecule type" value="Genomic_DNA"/>
</dbReference>
<comment type="caution">
    <text evidence="4">The sequence shown here is derived from an EMBL/GenBank/DDBJ whole genome shotgun (WGS) entry which is preliminary data.</text>
</comment>
<keyword evidence="2" id="KW-0812">Transmembrane</keyword>
<feature type="compositionally biased region" description="Low complexity" evidence="1">
    <location>
        <begin position="171"/>
        <end position="185"/>
    </location>
</feature>
<dbReference type="AlphaFoldDB" id="A0A836HFJ8"/>
<keyword evidence="2" id="KW-0472">Membrane</keyword>
<evidence type="ECO:0000256" key="2">
    <source>
        <dbReference type="SAM" id="Phobius"/>
    </source>
</evidence>
<dbReference type="RefSeq" id="XP_067691941.1">
    <property type="nucleotide sequence ID" value="XM_067835375.1"/>
</dbReference>
<evidence type="ECO:0000256" key="3">
    <source>
        <dbReference type="SAM" id="SignalP"/>
    </source>
</evidence>
<reference evidence="4 5" key="1">
    <citation type="submission" date="2021-02" db="EMBL/GenBank/DDBJ databases">
        <title>Leishmania (Mundinia) enrietti genome sequencing and assembly.</title>
        <authorList>
            <person name="Almutairi H."/>
            <person name="Gatherer D."/>
        </authorList>
    </citation>
    <scope>NUCLEOTIDE SEQUENCE [LARGE SCALE GENOMIC DNA]</scope>
    <source>
        <strain evidence="4">CUR178</strain>
    </source>
</reference>
<feature type="signal peptide" evidence="3">
    <location>
        <begin position="1"/>
        <end position="20"/>
    </location>
</feature>
<keyword evidence="5" id="KW-1185">Reference proteome</keyword>
<sequence>MHDLCGMLFLLFSCSVQINSIFLKAELRNRRAFQSLKSNLHISVTPYFVVTIVRLGAPRLCFALTGCICAAVLSQKVTVVSISIIIALASFTHVCLALVAVYWFPYFNYLLLLNHVYYGLWVVVSGFLVPLTSLQSFLQFLSILRIGYGGSLATALRGRTFGCDPAPPGPGMMSSSDTSSSAWTL</sequence>
<feature type="region of interest" description="Disordered" evidence="1">
    <location>
        <begin position="166"/>
        <end position="185"/>
    </location>
</feature>
<dbReference type="Proteomes" id="UP000674179">
    <property type="component" value="Chromosome 27"/>
</dbReference>
<dbReference type="OrthoDB" id="264002at2759"/>
<gene>
    <name evidence="4" type="ORF">CUR178_03644</name>
</gene>
<keyword evidence="2" id="KW-1133">Transmembrane helix</keyword>
<dbReference type="KEGG" id="lenr:94170885"/>
<evidence type="ECO:0000313" key="4">
    <source>
        <dbReference type="EMBL" id="KAG5475930.1"/>
    </source>
</evidence>
<feature type="transmembrane region" description="Helical" evidence="2">
    <location>
        <begin position="116"/>
        <end position="138"/>
    </location>
</feature>
<accession>A0A836HFJ8</accession>
<name>A0A836HFJ8_LEIEN</name>
<keyword evidence="3" id="KW-0732">Signal</keyword>
<proteinExistence type="predicted"/>
<dbReference type="GeneID" id="94170885"/>
<organism evidence="4 5">
    <name type="scientific">Leishmania enriettii</name>
    <dbReference type="NCBI Taxonomy" id="5663"/>
    <lineage>
        <taxon>Eukaryota</taxon>
        <taxon>Discoba</taxon>
        <taxon>Euglenozoa</taxon>
        <taxon>Kinetoplastea</taxon>
        <taxon>Metakinetoplastina</taxon>
        <taxon>Trypanosomatida</taxon>
        <taxon>Trypanosomatidae</taxon>
        <taxon>Leishmaniinae</taxon>
        <taxon>Leishmania</taxon>
    </lineage>
</organism>
<evidence type="ECO:0000256" key="1">
    <source>
        <dbReference type="SAM" id="MobiDB-lite"/>
    </source>
</evidence>
<evidence type="ECO:0000313" key="5">
    <source>
        <dbReference type="Proteomes" id="UP000674179"/>
    </source>
</evidence>
<feature type="transmembrane region" description="Helical" evidence="2">
    <location>
        <begin position="80"/>
        <end position="104"/>
    </location>
</feature>
<feature type="chain" id="PRO_5032465645" evidence="3">
    <location>
        <begin position="21"/>
        <end position="185"/>
    </location>
</feature>
<protein>
    <submittedName>
        <fullName evidence="4">Uncharacterized protein</fullName>
    </submittedName>
</protein>